<name>A0A2P7QX64_9GAMM</name>
<dbReference type="EMBL" id="PXYH01000011">
    <property type="protein sequence ID" value="PSJ42555.1"/>
    <property type="molecule type" value="Genomic_DNA"/>
</dbReference>
<evidence type="ECO:0000256" key="1">
    <source>
        <dbReference type="SAM" id="Phobius"/>
    </source>
</evidence>
<dbReference type="Proteomes" id="UP000242181">
    <property type="component" value="Unassembled WGS sequence"/>
</dbReference>
<keyword evidence="1" id="KW-1133">Transmembrane helix</keyword>
<comment type="caution">
    <text evidence="2">The sequence shown here is derived from an EMBL/GenBank/DDBJ whole genome shotgun (WGS) entry which is preliminary data.</text>
</comment>
<proteinExistence type="predicted"/>
<protein>
    <submittedName>
        <fullName evidence="2">Uncharacterized protein</fullName>
    </submittedName>
</protein>
<keyword evidence="3" id="KW-1185">Reference proteome</keyword>
<keyword evidence="1" id="KW-0472">Membrane</keyword>
<dbReference type="AlphaFoldDB" id="A0A2P7QX64"/>
<gene>
    <name evidence="2" type="ORF">C7I36_09760</name>
</gene>
<dbReference type="RefSeq" id="WP_106453528.1">
    <property type="nucleotide sequence ID" value="NZ_PXYH01000011.1"/>
</dbReference>
<reference evidence="2 3" key="1">
    <citation type="submission" date="2018-03" db="EMBL/GenBank/DDBJ databases">
        <title>The draft genome of Zobellella taiwanensis JCM 13381.</title>
        <authorList>
            <person name="Liu L."/>
            <person name="Li L."/>
            <person name="Wang T."/>
            <person name="Zhang X."/>
            <person name="Liang L."/>
        </authorList>
    </citation>
    <scope>NUCLEOTIDE SEQUENCE [LARGE SCALE GENOMIC DNA]</scope>
    <source>
        <strain evidence="2 3">JCM 13381</strain>
    </source>
</reference>
<evidence type="ECO:0000313" key="2">
    <source>
        <dbReference type="EMBL" id="PSJ42555.1"/>
    </source>
</evidence>
<accession>A0A2P7QX64</accession>
<sequence>MSVARSGALVLPGFMKPEAVAQVKQEGLDKQHLAYYTASRHNVYLAQPDPAFAEDHQRNLTVVSSKGCITTTQLHQAAGVVSVADGEYDIEVSMDTIVLAVLLMIGLSLARVPVVIAQVL</sequence>
<organism evidence="2 3">
    <name type="scientific">Zobellella taiwanensis</name>
    <dbReference type="NCBI Taxonomy" id="347535"/>
    <lineage>
        <taxon>Bacteria</taxon>
        <taxon>Pseudomonadati</taxon>
        <taxon>Pseudomonadota</taxon>
        <taxon>Gammaproteobacteria</taxon>
        <taxon>Aeromonadales</taxon>
        <taxon>Aeromonadaceae</taxon>
        <taxon>Zobellella</taxon>
    </lineage>
</organism>
<dbReference type="OrthoDB" id="9798229at2"/>
<evidence type="ECO:0000313" key="3">
    <source>
        <dbReference type="Proteomes" id="UP000242181"/>
    </source>
</evidence>
<keyword evidence="1" id="KW-0812">Transmembrane</keyword>
<feature type="transmembrane region" description="Helical" evidence="1">
    <location>
        <begin position="97"/>
        <end position="119"/>
    </location>
</feature>